<dbReference type="PANTHER" id="PTHR33840">
    <property type="match status" value="1"/>
</dbReference>
<dbReference type="EMBL" id="FOHO01000002">
    <property type="protein sequence ID" value="SES89886.1"/>
    <property type="molecule type" value="Genomic_DNA"/>
</dbReference>
<dbReference type="AlphaFoldDB" id="A0A1I0A6S0"/>
<protein>
    <submittedName>
        <fullName evidence="3">Uncharacterized alpha/beta hydrolase domain</fullName>
    </submittedName>
</protein>
<evidence type="ECO:0000313" key="4">
    <source>
        <dbReference type="Proteomes" id="UP000199180"/>
    </source>
</evidence>
<feature type="region of interest" description="Disordered" evidence="1">
    <location>
        <begin position="351"/>
        <end position="373"/>
    </location>
</feature>
<dbReference type="InterPro" id="IPR029058">
    <property type="entry name" value="AB_hydrolase_fold"/>
</dbReference>
<name>A0A1I0A6S0_9RHOB</name>
<dbReference type="Pfam" id="PF09994">
    <property type="entry name" value="T6SS_Tle1-like_cat"/>
    <property type="match status" value="1"/>
</dbReference>
<dbReference type="SUPFAM" id="SSF53474">
    <property type="entry name" value="alpha/beta-Hydrolases"/>
    <property type="match status" value="1"/>
</dbReference>
<evidence type="ECO:0000313" key="3">
    <source>
        <dbReference type="EMBL" id="SES89886.1"/>
    </source>
</evidence>
<dbReference type="GO" id="GO:0016787">
    <property type="term" value="F:hydrolase activity"/>
    <property type="evidence" value="ECO:0007669"/>
    <property type="project" value="UniProtKB-KW"/>
</dbReference>
<dbReference type="InterPro" id="IPR018712">
    <property type="entry name" value="Tle1-like_cat"/>
</dbReference>
<keyword evidence="4" id="KW-1185">Reference proteome</keyword>
<sequence>MPAIRPPLTHVILIDGTFASLAEGRRSSVGRIHRMLTGGYGPTNGDLMRVFYAQGQQWNRWRTIPELAMGRGLTLRIIDAYGWLASRYRPGDRVYMFGYSRGAFAVRSLAGMIARVGLLRPDAATERNIRLAWRYYSEGGSDAVIATFRRRRGQDDVPIQMLGCFDTVMALGIRLPVLWMLTEPRFRFHDTHMAGNVLHGFQALALDETRAAFAPVMWDDSNDAQRIEQMWFRGAHADIGGQLSGFEYARPLANIPLVWMLRHAQEQGLPMPQDWQRHFECDATAPSIGSWRRWGKAFLARAPRLAGQYQTENLHQTVPRPYPGPAILTRDLAEFAADVQKRRILPRRAVMADGQAGPEVTQPGDDGGSAAQS</sequence>
<dbReference type="Proteomes" id="UP000199180">
    <property type="component" value="Unassembled WGS sequence"/>
</dbReference>
<evidence type="ECO:0000256" key="1">
    <source>
        <dbReference type="SAM" id="MobiDB-lite"/>
    </source>
</evidence>
<dbReference type="PANTHER" id="PTHR33840:SF1">
    <property type="entry name" value="TLE1 PHOSPHOLIPASE DOMAIN-CONTAINING PROTEIN"/>
    <property type="match status" value="1"/>
</dbReference>
<evidence type="ECO:0000259" key="2">
    <source>
        <dbReference type="Pfam" id="PF09994"/>
    </source>
</evidence>
<organism evidence="3 4">
    <name type="scientific">Paracoccus homiensis</name>
    <dbReference type="NCBI Taxonomy" id="364199"/>
    <lineage>
        <taxon>Bacteria</taxon>
        <taxon>Pseudomonadati</taxon>
        <taxon>Pseudomonadota</taxon>
        <taxon>Alphaproteobacteria</taxon>
        <taxon>Rhodobacterales</taxon>
        <taxon>Paracoccaceae</taxon>
        <taxon>Paracoccus</taxon>
    </lineage>
</organism>
<gene>
    <name evidence="3" type="ORF">SAMN04489858_102131</name>
</gene>
<keyword evidence="3" id="KW-0378">Hydrolase</keyword>
<dbReference type="RefSeq" id="WP_090732393.1">
    <property type="nucleotide sequence ID" value="NZ_FOHO01000002.1"/>
</dbReference>
<reference evidence="3 4" key="1">
    <citation type="submission" date="2016-10" db="EMBL/GenBank/DDBJ databases">
        <authorList>
            <person name="de Groot N.N."/>
        </authorList>
    </citation>
    <scope>NUCLEOTIDE SEQUENCE [LARGE SCALE GENOMIC DNA]</scope>
    <source>
        <strain evidence="3 4">DSM 17862</strain>
    </source>
</reference>
<dbReference type="OrthoDB" id="4378831at2"/>
<accession>A0A1I0A6S0</accession>
<dbReference type="STRING" id="364199.SAMN04489858_102131"/>
<feature type="domain" description="T6SS Phospholipase effector Tle1-like catalytic" evidence="2">
    <location>
        <begin position="10"/>
        <end position="262"/>
    </location>
</feature>
<proteinExistence type="predicted"/>